<dbReference type="InterPro" id="IPR036388">
    <property type="entry name" value="WH-like_DNA-bd_sf"/>
</dbReference>
<name>A0A0B4XN40_9GAMM</name>
<dbReference type="Gene3D" id="1.10.10.10">
    <property type="entry name" value="Winged helix-like DNA-binding domain superfamily/Winged helix DNA-binding domain"/>
    <property type="match status" value="1"/>
</dbReference>
<sequence>MHRIPPGDRHRPPSATDFLIASRQSEMLSLEAFLGMGRLVVAISNLVHALQRERGASNLYLGAHGRRHADRLLALSADVDAQQARFDAALATLDHAGGMIGASRLFSRLAYCVHTLSELPQVREQVRAQKLTPEEAVRCYSELVRGLLAVVFEAAENAADPAISRTLVAMFNFMQGKELAGQERAAGCAGFARGELDNVLSERLLHLLEAQERCFQIFESFADEQALALWRGVQGAPAVAELERLRRLACTAAQRDQSRVDESLSDRWFELTTERIDAMKSVEDYLESRLHSQCAGKLAEARDGLARHQSLIESVLAEEAEPRDSYIVFCGTQGATGEPDSYHSEGVSPRLGRSIIELVQLQSQRLQAMYDELNAARTALEERKLMERAKVLLMKHRKLTEEQAYRLLRQMAMNQSRRLVDVARAVVSMQDVWE</sequence>
<accession>A0A0B4XN40</accession>
<feature type="domain" description="NIT" evidence="2">
    <location>
        <begin position="41"/>
        <end position="297"/>
    </location>
</feature>
<dbReference type="InterPro" id="IPR005561">
    <property type="entry name" value="ANTAR"/>
</dbReference>
<keyword evidence="1" id="KW-0175">Coiled coil</keyword>
<dbReference type="Pfam" id="PF08376">
    <property type="entry name" value="NIT"/>
    <property type="match status" value="1"/>
</dbReference>
<feature type="coiled-coil region" evidence="1">
    <location>
        <begin position="356"/>
        <end position="383"/>
    </location>
</feature>
<evidence type="ECO:0000259" key="3">
    <source>
        <dbReference type="PROSITE" id="PS50921"/>
    </source>
</evidence>
<feature type="domain" description="ANTAR" evidence="3">
    <location>
        <begin position="366"/>
        <end position="427"/>
    </location>
</feature>
<dbReference type="Pfam" id="PF03861">
    <property type="entry name" value="ANTAR"/>
    <property type="match status" value="1"/>
</dbReference>
<dbReference type="SMART" id="SM01012">
    <property type="entry name" value="ANTAR"/>
    <property type="match status" value="1"/>
</dbReference>
<dbReference type="AlphaFoldDB" id="A0A0B4XN40"/>
<protein>
    <submittedName>
        <fullName evidence="4">Response regulator receiver and ANTAR domain-containing protein</fullName>
    </submittedName>
</protein>
<dbReference type="GO" id="GO:0003723">
    <property type="term" value="F:RNA binding"/>
    <property type="evidence" value="ECO:0007669"/>
    <property type="project" value="InterPro"/>
</dbReference>
<dbReference type="STRING" id="391936.S7S_08730"/>
<dbReference type="OrthoDB" id="9782798at2"/>
<proteinExistence type="predicted"/>
<organism evidence="4 5">
    <name type="scientific">Isoalcanivorax pacificus W11-5</name>
    <dbReference type="NCBI Taxonomy" id="391936"/>
    <lineage>
        <taxon>Bacteria</taxon>
        <taxon>Pseudomonadati</taxon>
        <taxon>Pseudomonadota</taxon>
        <taxon>Gammaproteobacteria</taxon>
        <taxon>Oceanospirillales</taxon>
        <taxon>Alcanivoracaceae</taxon>
        <taxon>Isoalcanivorax</taxon>
    </lineage>
</organism>
<dbReference type="PROSITE" id="PS50906">
    <property type="entry name" value="NIT"/>
    <property type="match status" value="1"/>
</dbReference>
<evidence type="ECO:0000313" key="4">
    <source>
        <dbReference type="EMBL" id="AJD48160.1"/>
    </source>
</evidence>
<dbReference type="EMBL" id="CP004387">
    <property type="protein sequence ID" value="AJD48160.1"/>
    <property type="molecule type" value="Genomic_DNA"/>
</dbReference>
<evidence type="ECO:0000259" key="2">
    <source>
        <dbReference type="PROSITE" id="PS50906"/>
    </source>
</evidence>
<dbReference type="InterPro" id="IPR010910">
    <property type="entry name" value="Nitrate/nitrite_sensing_bac"/>
</dbReference>
<dbReference type="HOGENOM" id="CLU_052982_0_0_6"/>
<gene>
    <name evidence="4" type="ORF">S7S_08730</name>
</gene>
<keyword evidence="5" id="KW-1185">Reference proteome</keyword>
<dbReference type="PROSITE" id="PS50921">
    <property type="entry name" value="ANTAR"/>
    <property type="match status" value="1"/>
</dbReference>
<reference evidence="4 5" key="1">
    <citation type="journal article" date="2012" name="J. Bacteriol.">
        <title>Genome sequence of an alkane-degrading bacterium, Alcanivorax pacificus type strain W11-5, isolated from deep sea sediment.</title>
        <authorList>
            <person name="Lai Q."/>
            <person name="Shao Z."/>
        </authorList>
    </citation>
    <scope>NUCLEOTIDE SEQUENCE [LARGE SCALE GENOMIC DNA]</scope>
    <source>
        <strain evidence="4 5">W11-5</strain>
    </source>
</reference>
<dbReference type="KEGG" id="apac:S7S_08730"/>
<dbReference type="SUPFAM" id="SSF52172">
    <property type="entry name" value="CheY-like"/>
    <property type="match status" value="1"/>
</dbReference>
<evidence type="ECO:0000256" key="1">
    <source>
        <dbReference type="SAM" id="Coils"/>
    </source>
</evidence>
<dbReference type="RefSeq" id="WP_008737564.1">
    <property type="nucleotide sequence ID" value="NZ_CP004387.1"/>
</dbReference>
<dbReference type="InterPro" id="IPR011006">
    <property type="entry name" value="CheY-like_superfamily"/>
</dbReference>
<dbReference type="InterPro" id="IPR013587">
    <property type="entry name" value="Nitrate/nitrite_sensing"/>
</dbReference>
<evidence type="ECO:0000313" key="5">
    <source>
        <dbReference type="Proteomes" id="UP000006764"/>
    </source>
</evidence>
<dbReference type="Proteomes" id="UP000006764">
    <property type="component" value="Chromosome"/>
</dbReference>